<feature type="compositionally biased region" description="Acidic residues" evidence="1">
    <location>
        <begin position="739"/>
        <end position="749"/>
    </location>
</feature>
<protein>
    <submittedName>
        <fullName evidence="2">Proteophosphoglycan ppg4</fullName>
    </submittedName>
</protein>
<feature type="region of interest" description="Disordered" evidence="1">
    <location>
        <begin position="1192"/>
        <end position="1369"/>
    </location>
</feature>
<feature type="compositionally biased region" description="Low complexity" evidence="1">
    <location>
        <begin position="1"/>
        <end position="15"/>
    </location>
</feature>
<feature type="compositionally biased region" description="Basic and acidic residues" evidence="1">
    <location>
        <begin position="1192"/>
        <end position="1201"/>
    </location>
</feature>
<feature type="region of interest" description="Disordered" evidence="1">
    <location>
        <begin position="1584"/>
        <end position="1604"/>
    </location>
</feature>
<dbReference type="Proteomes" id="UP000239560">
    <property type="component" value="Unassembled WGS sequence"/>
</dbReference>
<feature type="compositionally biased region" description="Low complexity" evidence="1">
    <location>
        <begin position="1382"/>
        <end position="1404"/>
    </location>
</feature>
<feature type="compositionally biased region" description="Acidic residues" evidence="1">
    <location>
        <begin position="1233"/>
        <end position="1242"/>
    </location>
</feature>
<feature type="region of interest" description="Disordered" evidence="1">
    <location>
        <begin position="1"/>
        <end position="36"/>
    </location>
</feature>
<feature type="compositionally biased region" description="Low complexity" evidence="1">
    <location>
        <begin position="584"/>
        <end position="593"/>
    </location>
</feature>
<comment type="caution">
    <text evidence="2">The sequence shown here is derived from an EMBL/GenBank/DDBJ whole genome shotgun (WGS) entry which is preliminary data.</text>
</comment>
<feature type="compositionally biased region" description="Acidic residues" evidence="1">
    <location>
        <begin position="509"/>
        <end position="520"/>
    </location>
</feature>
<feature type="compositionally biased region" description="Basic and acidic residues" evidence="1">
    <location>
        <begin position="878"/>
        <end position="887"/>
    </location>
</feature>
<feature type="compositionally biased region" description="Low complexity" evidence="1">
    <location>
        <begin position="613"/>
        <end position="631"/>
    </location>
</feature>
<feature type="compositionally biased region" description="Polar residues" evidence="1">
    <location>
        <begin position="1338"/>
        <end position="1361"/>
    </location>
</feature>
<dbReference type="EMBL" id="LCTV02000006">
    <property type="protein sequence ID" value="PRQ74682.1"/>
    <property type="molecule type" value="Genomic_DNA"/>
</dbReference>
<feature type="compositionally biased region" description="Low complexity" evidence="1">
    <location>
        <begin position="1262"/>
        <end position="1272"/>
    </location>
</feature>
<organism evidence="2 3">
    <name type="scientific">Rhodotorula toruloides</name>
    <name type="common">Yeast</name>
    <name type="synonym">Rhodosporidium toruloides</name>
    <dbReference type="NCBI Taxonomy" id="5286"/>
    <lineage>
        <taxon>Eukaryota</taxon>
        <taxon>Fungi</taxon>
        <taxon>Dikarya</taxon>
        <taxon>Basidiomycota</taxon>
        <taxon>Pucciniomycotina</taxon>
        <taxon>Microbotryomycetes</taxon>
        <taxon>Sporidiobolales</taxon>
        <taxon>Sporidiobolaceae</taxon>
        <taxon>Rhodotorula</taxon>
    </lineage>
</organism>
<proteinExistence type="predicted"/>
<dbReference type="OrthoDB" id="2528628at2759"/>
<feature type="region of interest" description="Disordered" evidence="1">
    <location>
        <begin position="58"/>
        <end position="312"/>
    </location>
</feature>
<reference evidence="2 3" key="1">
    <citation type="journal article" date="2018" name="Elife">
        <title>Functional genomics of lipid metabolism in the oleaginous yeast Rhodosporidium toruloides.</title>
        <authorList>
            <person name="Coradetti S.T."/>
            <person name="Pinel D."/>
            <person name="Geiselman G."/>
            <person name="Ito M."/>
            <person name="Mondo S."/>
            <person name="Reilly M.C."/>
            <person name="Cheng Y.F."/>
            <person name="Bauer S."/>
            <person name="Grigoriev I."/>
            <person name="Gladden J.M."/>
            <person name="Simmons B.A."/>
            <person name="Brem R."/>
            <person name="Arkin A.P."/>
            <person name="Skerker J.M."/>
        </authorList>
    </citation>
    <scope>NUCLEOTIDE SEQUENCE [LARGE SCALE GENOMIC DNA]</scope>
    <source>
        <strain evidence="2 3">NBRC 0880</strain>
    </source>
</reference>
<gene>
    <name evidence="2" type="ORF">AAT19DRAFT_15035</name>
</gene>
<accession>A0A2T0A9L4</accession>
<feature type="compositionally biased region" description="Basic and acidic residues" evidence="1">
    <location>
        <begin position="521"/>
        <end position="538"/>
    </location>
</feature>
<feature type="compositionally biased region" description="Polar residues" evidence="1">
    <location>
        <begin position="58"/>
        <end position="76"/>
    </location>
</feature>
<name>A0A2T0A9L4_RHOTO</name>
<feature type="region of interest" description="Disordered" evidence="1">
    <location>
        <begin position="715"/>
        <end position="995"/>
    </location>
</feature>
<feature type="region of interest" description="Disordered" evidence="1">
    <location>
        <begin position="613"/>
        <end position="663"/>
    </location>
</feature>
<feature type="compositionally biased region" description="Low complexity" evidence="1">
    <location>
        <begin position="966"/>
        <end position="979"/>
    </location>
</feature>
<feature type="compositionally biased region" description="Acidic residues" evidence="1">
    <location>
        <begin position="1038"/>
        <end position="1048"/>
    </location>
</feature>
<feature type="region of interest" description="Disordered" evidence="1">
    <location>
        <begin position="1534"/>
        <end position="1565"/>
    </location>
</feature>
<feature type="compositionally biased region" description="Low complexity" evidence="1">
    <location>
        <begin position="1202"/>
        <end position="1214"/>
    </location>
</feature>
<feature type="compositionally biased region" description="Polar residues" evidence="1">
    <location>
        <begin position="1411"/>
        <end position="1424"/>
    </location>
</feature>
<feature type="compositionally biased region" description="Basic and acidic residues" evidence="1">
    <location>
        <begin position="1551"/>
        <end position="1565"/>
    </location>
</feature>
<evidence type="ECO:0000313" key="2">
    <source>
        <dbReference type="EMBL" id="PRQ74682.1"/>
    </source>
</evidence>
<feature type="region of interest" description="Disordered" evidence="1">
    <location>
        <begin position="1023"/>
        <end position="1048"/>
    </location>
</feature>
<feature type="compositionally biased region" description="Basic and acidic residues" evidence="1">
    <location>
        <begin position="1314"/>
        <end position="1336"/>
    </location>
</feature>
<feature type="compositionally biased region" description="Low complexity" evidence="1">
    <location>
        <begin position="147"/>
        <end position="165"/>
    </location>
</feature>
<evidence type="ECO:0000313" key="3">
    <source>
        <dbReference type="Proteomes" id="UP000239560"/>
    </source>
</evidence>
<feature type="compositionally biased region" description="Low complexity" evidence="1">
    <location>
        <begin position="644"/>
        <end position="663"/>
    </location>
</feature>
<feature type="region of interest" description="Disordered" evidence="1">
    <location>
        <begin position="403"/>
        <end position="540"/>
    </location>
</feature>
<sequence length="1604" mass="171345">MPSSSSTRSRIPRSTGATGSNENAPPVPSLAGKSTRLAGVRGGSLKVSKIPLVPSIASSTASGSARTLRKTASQATIVIRRDSPSGDEQVAPSASRDEQTSGPKVRFNEAEDDQEQMPTPPNSQSPPGKKTTAAGKGKGKAELLAPSSSQSQTRSSGKSTAAASRRTSRSPIPPGPSHAPQVLAARRRSSVSPLPATATTSTAAPVPSTSQSSQLSQSSRRTRARPRPSETLPVAIVISSDDESEPDELLLLPAEKLRGRGEGKQRVWRAHRETSARPVEALRGERKGVKKELSVEREQEGQAASSQPPTASLAWDAEPVPAFQPLAFNDNSAAPNVEEAAPAEAEQVDGYGADLGGFDGHNFDFDADAIQFGDTAVEQPVQDAAVDDEIAALSKAIEDVQQDQFLDLQEQSSGSDDEGEADPAAVMQASPARSTIMPDAADSDVSSADKVEVNEVDAPTSSFFHPSASVRGARPSYPPLSPNRTGQYDLNVPVRLDSSPVRGPSVALEAEEQVEQEVQDAEEKRGRPAREWRRKSVEQEEGDVFGAALAGAEQTVEAEAEVEDVKVEDLSQEAPADTVEAGRPASAVPTAAPASSKIYVPVLPALLRPATLFSPFRSPSPAPSLASRQQPNFASPKLPRERFPSLAPSSHAASPAPLPPSSAKAWTRGPAFFRSSSFSPPPHAGLARTATLYERNSRLRGGEVEQSREYHQFAGLEASSPMVESVKAVEENVAGSGEGSEEDEDDEEVVLVGQESQVLERSRSKSASPDASPPPPTVADRSASSPSPVDEVQEVDAIDNDERMASPAASMRSFASPARSANGDVLMSSPAASIRSVVMASPSLDRRQQESTPASKKGKERASLSPLRSVGGSPLKARIGEFVEGGRTKLQGLLFGPRASTPRVEDESSAGNAGEVVSPPVEPARGEQTQTVEQDEDEDGPFSRPHLHPQSRTLAPDLTFPTLSHSRSNASLASNTSTRSSRRRRPSHPSLPVIEVSSTDARAAARAAAILKIYHKYVEQGIESVPTEKGDASQEQGALEEDEEDEEELRTLLLDAEDEVREQIPLGKSPAVAASATAQPVETVAAPARSERDSTAGLSSVVGERWTSQEWRRLEQTLVELGRRQRRGTSVVSVSMTSESIAAASVIGEDVETEDVVEAFLRKWGVSRDECVGEWAWDKLVVRVDALKARRAKDARSRRAESAASSVRPVPALAQSRQEPLEAELRRASSPAEQEDSQDDTPDALVGVKAEPTSDDEERHSASASDEAGESSSADEHDETFFAPSSSRRERRIRRESIEAVYLPTALANPALRHLYDDTPPEKPKVPLQDTTRDESPSPGSDANASDSVGSRESTPSQPDAPSNKFPGSASRLFSYLGSFVRRSPAPSPSSTRATAPASASASPGPEMQQIRLSSALVTPQFAETSKPYPPIPSAISGKPLPHLKDRKILPLPPSHFPRDADDSGDMFSPVASTSRVTLDEDANESTLSLGRQPTRRRRSSGNGERSRVWDVVNAIEEAESSREEEEARIIELLQTSGGGAKRRAAGGDLRQQEGDDPKGKGKAKEWEWRKFVEIDKELQRTMIPTGTRALDRRVSGERRASRR</sequence>
<feature type="compositionally biased region" description="Basic and acidic residues" evidence="1">
    <location>
        <begin position="255"/>
        <end position="300"/>
    </location>
</feature>
<feature type="region of interest" description="Disordered" evidence="1">
    <location>
        <begin position="553"/>
        <end position="593"/>
    </location>
</feature>
<feature type="compositionally biased region" description="Basic and acidic residues" evidence="1">
    <location>
        <begin position="1590"/>
        <end position="1604"/>
    </location>
</feature>
<feature type="compositionally biased region" description="Low complexity" evidence="1">
    <location>
        <begin position="190"/>
        <end position="219"/>
    </location>
</feature>
<feature type="region of interest" description="Disordered" evidence="1">
    <location>
        <begin position="1381"/>
        <end position="1510"/>
    </location>
</feature>
<evidence type="ECO:0000256" key="1">
    <source>
        <dbReference type="SAM" id="MobiDB-lite"/>
    </source>
</evidence>